<dbReference type="AlphaFoldDB" id="D6RPG4"/>
<dbReference type="HOGENOM" id="CLU_2960664_0_0_1"/>
<dbReference type="Proteomes" id="UP000001861">
    <property type="component" value="Unassembled WGS sequence"/>
</dbReference>
<dbReference type="GeneID" id="9380156"/>
<sequence>MSEKEAEQAEAGETKKRGIEEVQKSDSKSVDESRPPTPAGNASTASASAKSTKKKKTGK</sequence>
<protein>
    <submittedName>
        <fullName evidence="2">Uncharacterized protein</fullName>
    </submittedName>
</protein>
<name>D6RPG4_COPC7</name>
<dbReference type="KEGG" id="cci:CC1G_15102"/>
<accession>D6RPG4</accession>
<dbReference type="InParanoid" id="D6RPG4"/>
<feature type="compositionally biased region" description="Basic and acidic residues" evidence="1">
    <location>
        <begin position="1"/>
        <end position="34"/>
    </location>
</feature>
<reference evidence="2 3" key="1">
    <citation type="journal article" date="2010" name="Proc. Natl. Acad. Sci. U.S.A.">
        <title>Insights into evolution of multicellular fungi from the assembled chromosomes of the mushroom Coprinopsis cinerea (Coprinus cinereus).</title>
        <authorList>
            <person name="Stajich J.E."/>
            <person name="Wilke S.K."/>
            <person name="Ahren D."/>
            <person name="Au C.H."/>
            <person name="Birren B.W."/>
            <person name="Borodovsky M."/>
            <person name="Burns C."/>
            <person name="Canback B."/>
            <person name="Casselton L.A."/>
            <person name="Cheng C.K."/>
            <person name="Deng J."/>
            <person name="Dietrich F.S."/>
            <person name="Fargo D.C."/>
            <person name="Farman M.L."/>
            <person name="Gathman A.C."/>
            <person name="Goldberg J."/>
            <person name="Guigo R."/>
            <person name="Hoegger P.J."/>
            <person name="Hooker J.B."/>
            <person name="Huggins A."/>
            <person name="James T.Y."/>
            <person name="Kamada T."/>
            <person name="Kilaru S."/>
            <person name="Kodira C."/>
            <person name="Kues U."/>
            <person name="Kupfer D."/>
            <person name="Kwan H.S."/>
            <person name="Lomsadze A."/>
            <person name="Li W."/>
            <person name="Lilly W.W."/>
            <person name="Ma L.J."/>
            <person name="Mackey A.J."/>
            <person name="Manning G."/>
            <person name="Martin F."/>
            <person name="Muraguchi H."/>
            <person name="Natvig D.O."/>
            <person name="Palmerini H."/>
            <person name="Ramesh M.A."/>
            <person name="Rehmeyer C.J."/>
            <person name="Roe B.A."/>
            <person name="Shenoy N."/>
            <person name="Stanke M."/>
            <person name="Ter-Hovhannisyan V."/>
            <person name="Tunlid A."/>
            <person name="Velagapudi R."/>
            <person name="Vision T.J."/>
            <person name="Zeng Q."/>
            <person name="Zolan M.E."/>
            <person name="Pukkila P.J."/>
        </authorList>
    </citation>
    <scope>NUCLEOTIDE SEQUENCE [LARGE SCALE GENOMIC DNA]</scope>
    <source>
        <strain evidence="3">Okayama-7 / 130 / ATCC MYA-4618 / FGSC 9003</strain>
    </source>
</reference>
<keyword evidence="3" id="KW-1185">Reference proteome</keyword>
<proteinExistence type="predicted"/>
<dbReference type="RefSeq" id="XP_002910461.1">
    <property type="nucleotide sequence ID" value="XM_002910415.1"/>
</dbReference>
<organism evidence="2 3">
    <name type="scientific">Coprinopsis cinerea (strain Okayama-7 / 130 / ATCC MYA-4618 / FGSC 9003)</name>
    <name type="common">Inky cap fungus</name>
    <name type="synonym">Hormographiella aspergillata</name>
    <dbReference type="NCBI Taxonomy" id="240176"/>
    <lineage>
        <taxon>Eukaryota</taxon>
        <taxon>Fungi</taxon>
        <taxon>Dikarya</taxon>
        <taxon>Basidiomycota</taxon>
        <taxon>Agaricomycotina</taxon>
        <taxon>Agaricomycetes</taxon>
        <taxon>Agaricomycetidae</taxon>
        <taxon>Agaricales</taxon>
        <taxon>Agaricineae</taxon>
        <taxon>Psathyrellaceae</taxon>
        <taxon>Coprinopsis</taxon>
    </lineage>
</organism>
<evidence type="ECO:0000256" key="1">
    <source>
        <dbReference type="SAM" id="MobiDB-lite"/>
    </source>
</evidence>
<gene>
    <name evidence="2" type="ORF">CC1G_15102</name>
</gene>
<feature type="region of interest" description="Disordered" evidence="1">
    <location>
        <begin position="1"/>
        <end position="59"/>
    </location>
</feature>
<evidence type="ECO:0000313" key="3">
    <source>
        <dbReference type="Proteomes" id="UP000001861"/>
    </source>
</evidence>
<dbReference type="VEuPathDB" id="FungiDB:CC1G_15102"/>
<comment type="caution">
    <text evidence="2">The sequence shown here is derived from an EMBL/GenBank/DDBJ whole genome shotgun (WGS) entry which is preliminary data.</text>
</comment>
<dbReference type="EMBL" id="AACS02000009">
    <property type="protein sequence ID" value="EFI26967.1"/>
    <property type="molecule type" value="Genomic_DNA"/>
</dbReference>
<evidence type="ECO:0000313" key="2">
    <source>
        <dbReference type="EMBL" id="EFI26967.1"/>
    </source>
</evidence>